<evidence type="ECO:0000313" key="3">
    <source>
        <dbReference type="Proteomes" id="UP000005337"/>
    </source>
</evidence>
<feature type="transmembrane region" description="Helical" evidence="1">
    <location>
        <begin position="165"/>
        <end position="184"/>
    </location>
</feature>
<proteinExistence type="predicted"/>
<dbReference type="EMBL" id="ABDW01000012">
    <property type="protein sequence ID" value="EDT15177.1"/>
    <property type="molecule type" value="Genomic_DNA"/>
</dbReference>
<feature type="transmembrane region" description="Helical" evidence="1">
    <location>
        <begin position="46"/>
        <end position="63"/>
    </location>
</feature>
<dbReference type="AlphaFoldDB" id="B1BSZ1"/>
<evidence type="ECO:0000256" key="1">
    <source>
        <dbReference type="SAM" id="Phobius"/>
    </source>
</evidence>
<evidence type="ECO:0000313" key="2">
    <source>
        <dbReference type="EMBL" id="EDT15177.1"/>
    </source>
</evidence>
<dbReference type="RefSeq" id="WP_003463289.1">
    <property type="nucleotide sequence ID" value="NZ_ABDW01000012.1"/>
</dbReference>
<accession>B1BSZ1</accession>
<keyword evidence="1" id="KW-1133">Transmembrane helix</keyword>
<protein>
    <submittedName>
        <fullName evidence="2">Uncharacterized protein</fullName>
    </submittedName>
</protein>
<organism evidence="2 3">
    <name type="scientific">Clostridium perfringens E str. JGS1987</name>
    <dbReference type="NCBI Taxonomy" id="451755"/>
    <lineage>
        <taxon>Bacteria</taxon>
        <taxon>Bacillati</taxon>
        <taxon>Bacillota</taxon>
        <taxon>Clostridia</taxon>
        <taxon>Eubacteriales</taxon>
        <taxon>Clostridiaceae</taxon>
        <taxon>Clostridium</taxon>
    </lineage>
</organism>
<gene>
    <name evidence="2" type="ORF">AC3_A0590</name>
</gene>
<keyword evidence="1" id="KW-0812">Transmembrane</keyword>
<name>B1BSZ1_CLOPF</name>
<dbReference type="Proteomes" id="UP000005337">
    <property type="component" value="Unassembled WGS sequence"/>
</dbReference>
<reference evidence="2 3" key="1">
    <citation type="submission" date="2007-07" db="EMBL/GenBank/DDBJ databases">
        <title>Annotation of Clostridium perfringens E str. JGS1987.</title>
        <authorList>
            <person name="Paulsen I."/>
            <person name="Sebastian Y."/>
        </authorList>
    </citation>
    <scope>NUCLEOTIDE SEQUENCE [LARGE SCALE GENOMIC DNA]</scope>
    <source>
        <strain evidence="3">E str. JGS1987</strain>
    </source>
</reference>
<keyword evidence="1" id="KW-0472">Membrane</keyword>
<comment type="caution">
    <text evidence="2">The sequence shown here is derived from an EMBL/GenBank/DDBJ whole genome shotgun (WGS) entry which is preliminary data.</text>
</comment>
<sequence>MINKIKCCFDDFTFHARVMPVLVVSIPIILMGIFNGLQSKSFASNTIYTLVIIAFISFASRIAREFGKKVQDSIYKKLGAMPTTIILRYSDNRINDVTKTIYHKKLNKIVDEVNLPVDPKDESEDSDVQYEAAINWLRNYANSSRKKEKLVYQELKEYNFWRNLYAMKYIAIAIYFFIGLREYFLNDNFNLNEIIAKPYPQYIAFIIMIFSILIFIFFLRKSTVEKKAFDYAKTLVEVCERI</sequence>
<feature type="transmembrane region" description="Helical" evidence="1">
    <location>
        <begin position="12"/>
        <end position="34"/>
    </location>
</feature>
<feature type="transmembrane region" description="Helical" evidence="1">
    <location>
        <begin position="199"/>
        <end position="219"/>
    </location>
</feature>